<dbReference type="EMBL" id="LR031873">
    <property type="protein sequence ID" value="VDD08400.1"/>
    <property type="molecule type" value="Genomic_DNA"/>
</dbReference>
<evidence type="ECO:0000313" key="1">
    <source>
        <dbReference type="EMBL" id="VDD08400.1"/>
    </source>
</evidence>
<name>A0A3P6C2N2_BRAOL</name>
<reference evidence="1" key="1">
    <citation type="submission" date="2018-11" db="EMBL/GenBank/DDBJ databases">
        <authorList>
            <consortium name="Genoscope - CEA"/>
            <person name="William W."/>
        </authorList>
    </citation>
    <scope>NUCLEOTIDE SEQUENCE</scope>
</reference>
<gene>
    <name evidence="1" type="ORF">BOLC4T23992H</name>
</gene>
<proteinExistence type="predicted"/>
<sequence>MASTSIYSSMWTRQTNVQECGSPDFLATTSLLRLYHTTPSQTSTFFTDSALWPSHPFPHCRNYCAKVWARQICSLLRRHRCVSITLRRVKHQWSSQIWLTV</sequence>
<organism evidence="1">
    <name type="scientific">Brassica oleracea</name>
    <name type="common">Wild cabbage</name>
    <dbReference type="NCBI Taxonomy" id="3712"/>
    <lineage>
        <taxon>Eukaryota</taxon>
        <taxon>Viridiplantae</taxon>
        <taxon>Streptophyta</taxon>
        <taxon>Embryophyta</taxon>
        <taxon>Tracheophyta</taxon>
        <taxon>Spermatophyta</taxon>
        <taxon>Magnoliopsida</taxon>
        <taxon>eudicotyledons</taxon>
        <taxon>Gunneridae</taxon>
        <taxon>Pentapetalae</taxon>
        <taxon>rosids</taxon>
        <taxon>malvids</taxon>
        <taxon>Brassicales</taxon>
        <taxon>Brassicaceae</taxon>
        <taxon>Brassiceae</taxon>
        <taxon>Brassica</taxon>
    </lineage>
</organism>
<dbReference type="AlphaFoldDB" id="A0A3P6C2N2"/>
<protein>
    <submittedName>
        <fullName evidence="1">Uncharacterized protein</fullName>
    </submittedName>
</protein>
<accession>A0A3P6C2N2</accession>